<gene>
    <name evidence="2" type="ORF">B1806_11205</name>
</gene>
<dbReference type="Proteomes" id="UP000307749">
    <property type="component" value="Unassembled WGS sequence"/>
</dbReference>
<evidence type="ECO:0000256" key="1">
    <source>
        <dbReference type="SAM" id="Phobius"/>
    </source>
</evidence>
<name>A0A4S3KMH4_9GAMM</name>
<comment type="caution">
    <text evidence="2">The sequence shown here is derived from an EMBL/GenBank/DDBJ whole genome shotgun (WGS) entry which is preliminary data.</text>
</comment>
<keyword evidence="1" id="KW-1133">Transmembrane helix</keyword>
<proteinExistence type="predicted"/>
<reference evidence="2 3" key="1">
    <citation type="submission" date="2017-02" db="EMBL/GenBank/DDBJ databases">
        <title>Whole genome sequencing of Metallibacterium scheffleri DSM 24874 (T).</title>
        <authorList>
            <person name="Kumar S."/>
            <person name="Patil P."/>
            <person name="Patil P.B."/>
        </authorList>
    </citation>
    <scope>NUCLEOTIDE SEQUENCE [LARGE SCALE GENOMIC DNA]</scope>
    <source>
        <strain evidence="2 3">DSM 24874</strain>
    </source>
</reference>
<keyword evidence="1" id="KW-0472">Membrane</keyword>
<keyword evidence="1" id="KW-0812">Transmembrane</keyword>
<keyword evidence="3" id="KW-1185">Reference proteome</keyword>
<dbReference type="STRING" id="993689.GCA_002077135_02370"/>
<sequence>MSAAGSAAGFRLFRPEALEAQRQALLGRILINTPLAHWLVAATAAVLVAALFSFLWFAHYTPRIHAHGVLVVAASPASPALDAQLLVPAGTIAAVRPGLRVRLHYDVYPDTDLRQLGTVARIDPVPVGGAEASALAAGRGATFYRVVVRLLRPAASSTLGATLTPGIVLRAQIALPRRRLLAWLVQGDDPSAAHPKAPHISPHPAGAATP</sequence>
<accession>A0A4S3KMH4</accession>
<dbReference type="AlphaFoldDB" id="A0A4S3KMH4"/>
<evidence type="ECO:0000313" key="2">
    <source>
        <dbReference type="EMBL" id="THD09294.1"/>
    </source>
</evidence>
<evidence type="ECO:0000313" key="3">
    <source>
        <dbReference type="Proteomes" id="UP000307749"/>
    </source>
</evidence>
<dbReference type="RefSeq" id="WP_081127980.1">
    <property type="nucleotide sequence ID" value="NZ_LDOS01000002.1"/>
</dbReference>
<dbReference type="EMBL" id="MWQO01000040">
    <property type="protein sequence ID" value="THD09294.1"/>
    <property type="molecule type" value="Genomic_DNA"/>
</dbReference>
<organism evidence="2 3">
    <name type="scientific">Metallibacterium scheffleri</name>
    <dbReference type="NCBI Taxonomy" id="993689"/>
    <lineage>
        <taxon>Bacteria</taxon>
        <taxon>Pseudomonadati</taxon>
        <taxon>Pseudomonadota</taxon>
        <taxon>Gammaproteobacteria</taxon>
        <taxon>Lysobacterales</taxon>
        <taxon>Rhodanobacteraceae</taxon>
        <taxon>Metallibacterium</taxon>
    </lineage>
</organism>
<feature type="transmembrane region" description="Helical" evidence="1">
    <location>
        <begin position="35"/>
        <end position="57"/>
    </location>
</feature>
<protein>
    <submittedName>
        <fullName evidence="2">Uncharacterized protein</fullName>
    </submittedName>
</protein>